<dbReference type="PANTHER" id="PTHR33133">
    <property type="entry name" value="OS08G0107100 PROTEIN-RELATED"/>
    <property type="match status" value="1"/>
</dbReference>
<dbReference type="OrthoDB" id="1926790at2759"/>
<proteinExistence type="predicted"/>
<gene>
    <name evidence="2" type="ORF">CCAM_LOCUS6271</name>
</gene>
<protein>
    <submittedName>
        <fullName evidence="2">Uncharacterized protein</fullName>
    </submittedName>
</protein>
<sequence length="546" mass="60283">MAETSAVACQNLTTSFASASRGRVVSLKSKLSKNPRGTRSFQEFLNDMQSIANDLSLGQHPVPEMDLIVHVLNQMGEEYDSIVSAARVRESPLPFTELGDILKEHETELKPAKESEQSLVAIAHATQRSSFASHGRQHFTYGRRMCSRDGNSRCGNSRGVSFFGHDNGEGMLDDSSLNWQISVIVELVDPRLKFLGELNPSAMENPVDLDPDLQSFESEVENSKPRSDPDFHSTSALEILRETVRVLRFNSTGFLSIMALLIFPVSGFLLSNVFVNQSLVKKLTVRLLVLVRSSGISLGPFVEQFARKSSEMVVAAAVSFPLCATLLLLSRAAVVYSVDCTYSRELFDSLKFYVMMTKIWKRIVFTYLWASTAVSGCLTLFLVVIVAITTLFSMLGFPPNLIIYPPIVLGVIFAILLANCIVICNIAIVVSVLEDVFGLQALLRSVSLIKGKTRVGLLVCFGTTVGLEFVKGLFDRRVKTLSYGDGSSRLWEGPLLVIMHSFLLLLDSMMYAVLYFCCKSSGTIETRDEEESQPILDATKSPSDIN</sequence>
<dbReference type="EMBL" id="OOIL02000405">
    <property type="protein sequence ID" value="VFQ64495.1"/>
    <property type="molecule type" value="Genomic_DNA"/>
</dbReference>
<reference evidence="2 3" key="1">
    <citation type="submission" date="2018-04" db="EMBL/GenBank/DDBJ databases">
        <authorList>
            <person name="Vogel A."/>
        </authorList>
    </citation>
    <scope>NUCLEOTIDE SEQUENCE [LARGE SCALE GENOMIC DNA]</scope>
</reference>
<feature type="transmembrane region" description="Helical" evidence="1">
    <location>
        <begin position="364"/>
        <end position="395"/>
    </location>
</feature>
<feature type="transmembrane region" description="Helical" evidence="1">
    <location>
        <begin position="407"/>
        <end position="433"/>
    </location>
</feature>
<keyword evidence="3" id="KW-1185">Reference proteome</keyword>
<evidence type="ECO:0000313" key="3">
    <source>
        <dbReference type="Proteomes" id="UP000595140"/>
    </source>
</evidence>
<feature type="transmembrane region" description="Helical" evidence="1">
    <location>
        <begin position="494"/>
        <end position="517"/>
    </location>
</feature>
<organism evidence="2 3">
    <name type="scientific">Cuscuta campestris</name>
    <dbReference type="NCBI Taxonomy" id="132261"/>
    <lineage>
        <taxon>Eukaryota</taxon>
        <taxon>Viridiplantae</taxon>
        <taxon>Streptophyta</taxon>
        <taxon>Embryophyta</taxon>
        <taxon>Tracheophyta</taxon>
        <taxon>Spermatophyta</taxon>
        <taxon>Magnoliopsida</taxon>
        <taxon>eudicotyledons</taxon>
        <taxon>Gunneridae</taxon>
        <taxon>Pentapetalae</taxon>
        <taxon>asterids</taxon>
        <taxon>lamiids</taxon>
        <taxon>Solanales</taxon>
        <taxon>Convolvulaceae</taxon>
        <taxon>Cuscuteae</taxon>
        <taxon>Cuscuta</taxon>
        <taxon>Cuscuta subgen. Grammica</taxon>
        <taxon>Cuscuta sect. Cleistogrammica</taxon>
    </lineage>
</organism>
<evidence type="ECO:0000313" key="2">
    <source>
        <dbReference type="EMBL" id="VFQ64495.1"/>
    </source>
</evidence>
<keyword evidence="1" id="KW-0472">Membrane</keyword>
<feature type="transmembrane region" description="Helical" evidence="1">
    <location>
        <begin position="454"/>
        <end position="474"/>
    </location>
</feature>
<feature type="transmembrane region" description="Helical" evidence="1">
    <location>
        <begin position="312"/>
        <end position="334"/>
    </location>
</feature>
<evidence type="ECO:0000256" key="1">
    <source>
        <dbReference type="SAM" id="Phobius"/>
    </source>
</evidence>
<dbReference type="PANTHER" id="PTHR33133:SF1">
    <property type="entry name" value="EXPRESSED PROTEIN-RELATED"/>
    <property type="match status" value="1"/>
</dbReference>
<feature type="transmembrane region" description="Helical" evidence="1">
    <location>
        <begin position="287"/>
        <end position="306"/>
    </location>
</feature>
<keyword evidence="1" id="KW-0812">Transmembrane</keyword>
<dbReference type="AlphaFoldDB" id="A0A484KJ36"/>
<name>A0A484KJ36_9ASTE</name>
<feature type="transmembrane region" description="Helical" evidence="1">
    <location>
        <begin position="253"/>
        <end position="275"/>
    </location>
</feature>
<keyword evidence="1" id="KW-1133">Transmembrane helix</keyword>
<accession>A0A484KJ36</accession>
<dbReference type="Proteomes" id="UP000595140">
    <property type="component" value="Unassembled WGS sequence"/>
</dbReference>